<gene>
    <name evidence="1" type="ORF">SDC9_101475</name>
</gene>
<comment type="caution">
    <text evidence="1">The sequence shown here is derived from an EMBL/GenBank/DDBJ whole genome shotgun (WGS) entry which is preliminary data.</text>
</comment>
<organism evidence="1">
    <name type="scientific">bioreactor metagenome</name>
    <dbReference type="NCBI Taxonomy" id="1076179"/>
    <lineage>
        <taxon>unclassified sequences</taxon>
        <taxon>metagenomes</taxon>
        <taxon>ecological metagenomes</taxon>
    </lineage>
</organism>
<sequence>MKISRRHFVRDISLTVASGIMVNTFSGCRQLGRYSSRSNKDVPTLIVDIDFNDEVIIRPQPITETQVEELVEHLYQNGVDVILLRMGYLGYLPYHTDLSHPVGFDESHARQNPFTSDSSALEKWIAQRKEWNERYRQVLETFNPPEIFIREGHKRGMKVIMWIDIFDDMYSGHRSKFIDEHPYCQWTSRDGQSYFKGLISYAWKESREFRIKQAEELLALGADGIHCSTSAHCRHLPNRHKNDFFGFEKPVVEEYQKQYGIDIRKDDSFDREKWHIIKGEFMNFLYKDLADVCHQKSKELWIGLQLGDYTNLSADPYFGTNVVARYKNLWKELVDNNVADAFIVGDYEICSQQDHEYWSAKNLNPAPTADLFSWAAAYYQPYCNNKTKLYLFGEWLSASEPEIEKQLTEWSQRTLANGFDGIDIHEAANFENPLTKMKLLKRMKRRLQGKTVNAL</sequence>
<dbReference type="PROSITE" id="PS51257">
    <property type="entry name" value="PROKAR_LIPOPROTEIN"/>
    <property type="match status" value="1"/>
</dbReference>
<name>A0A645AP64_9ZZZZ</name>
<dbReference type="AlphaFoldDB" id="A0A645AP64"/>
<evidence type="ECO:0008006" key="2">
    <source>
        <dbReference type="Google" id="ProtNLM"/>
    </source>
</evidence>
<dbReference type="EMBL" id="VSSQ01014919">
    <property type="protein sequence ID" value="MPM54696.1"/>
    <property type="molecule type" value="Genomic_DNA"/>
</dbReference>
<proteinExistence type="predicted"/>
<evidence type="ECO:0000313" key="1">
    <source>
        <dbReference type="EMBL" id="MPM54696.1"/>
    </source>
</evidence>
<dbReference type="Gene3D" id="3.20.20.80">
    <property type="entry name" value="Glycosidases"/>
    <property type="match status" value="1"/>
</dbReference>
<reference evidence="1" key="1">
    <citation type="submission" date="2019-08" db="EMBL/GenBank/DDBJ databases">
        <authorList>
            <person name="Kucharzyk K."/>
            <person name="Murdoch R.W."/>
            <person name="Higgins S."/>
            <person name="Loffler F."/>
        </authorList>
    </citation>
    <scope>NUCLEOTIDE SEQUENCE</scope>
</reference>
<dbReference type="InterPro" id="IPR017853">
    <property type="entry name" value="GH"/>
</dbReference>
<accession>A0A645AP64</accession>
<dbReference type="SUPFAM" id="SSF51445">
    <property type="entry name" value="(Trans)glycosidases"/>
    <property type="match status" value="1"/>
</dbReference>
<protein>
    <recommendedName>
        <fullName evidence="2">Glycosyl hydrolase-like 10 domain-containing protein</fullName>
    </recommendedName>
</protein>